<dbReference type="GO" id="GO:0016874">
    <property type="term" value="F:ligase activity"/>
    <property type="evidence" value="ECO:0007669"/>
    <property type="project" value="UniProtKB-KW"/>
</dbReference>
<feature type="binding site" evidence="9">
    <location>
        <begin position="35"/>
        <end position="37"/>
    </location>
    <ligand>
        <name>ATP</name>
        <dbReference type="ChEBI" id="CHEBI:30616"/>
    </ligand>
</feature>
<dbReference type="PANTHER" id="PTHR43097">
    <property type="entry name" value="GLUTAMINE-TRNA LIGASE"/>
    <property type="match status" value="1"/>
</dbReference>
<dbReference type="InterPro" id="IPR020056">
    <property type="entry name" value="Rbsml_bL25/Gln-tRNA_synth_N"/>
</dbReference>
<dbReference type="PROSITE" id="PS00178">
    <property type="entry name" value="AA_TRNA_LIGASE_I"/>
    <property type="match status" value="1"/>
</dbReference>
<dbReference type="Gene3D" id="1.10.1160.10">
    <property type="entry name" value="Glutamyl-trna Synthetase, Domain 2"/>
    <property type="match status" value="1"/>
</dbReference>
<proteinExistence type="inferred from homology"/>
<dbReference type="InterPro" id="IPR014729">
    <property type="entry name" value="Rossmann-like_a/b/a_fold"/>
</dbReference>
<dbReference type="InterPro" id="IPR020059">
    <property type="entry name" value="Glu/Gln-tRNA-synth_Ib_codon-bd"/>
</dbReference>
<dbReference type="InterPro" id="IPR020058">
    <property type="entry name" value="Glu/Gln-tRNA-synth_Ib_cat-dom"/>
</dbReference>
<feature type="binding site" evidence="9">
    <location>
        <begin position="41"/>
        <end position="47"/>
    </location>
    <ligand>
        <name>ATP</name>
        <dbReference type="ChEBI" id="CHEBI:30616"/>
    </ligand>
</feature>
<dbReference type="InterPro" id="IPR001412">
    <property type="entry name" value="aa-tRNA-synth_I_CS"/>
</dbReference>
<feature type="binding site" evidence="9">
    <location>
        <begin position="261"/>
        <end position="262"/>
    </location>
    <ligand>
        <name>ATP</name>
        <dbReference type="ChEBI" id="CHEBI:30616"/>
    </ligand>
</feature>
<feature type="domain" description="tRNA synthetases class I (E and Q) anti-codon binding" evidence="13">
    <location>
        <begin position="457"/>
        <end position="531"/>
    </location>
</feature>
<dbReference type="HAMAP" id="MF_00126">
    <property type="entry name" value="Gln_tRNA_synth"/>
    <property type="match status" value="1"/>
</dbReference>
<keyword evidence="7 9" id="KW-0030">Aminoacyl-tRNA synthetase</keyword>
<accession>A0ABY9MPS3</accession>
<dbReference type="Proteomes" id="UP001236657">
    <property type="component" value="Chromosome"/>
</dbReference>
<protein>
    <recommendedName>
        <fullName evidence="9">Glutamine--tRNA ligase</fullName>
        <ecNumber evidence="9">6.1.1.18</ecNumber>
    </recommendedName>
    <alternativeName>
        <fullName evidence="9">Glutaminyl-tRNA synthetase</fullName>
        <shortName evidence="9">GlnRS</shortName>
    </alternativeName>
</protein>
<dbReference type="NCBIfam" id="TIGR00440">
    <property type="entry name" value="glnS"/>
    <property type="match status" value="1"/>
</dbReference>
<dbReference type="Pfam" id="PF03950">
    <property type="entry name" value="tRNA-synt_1c_C"/>
    <property type="match status" value="1"/>
</dbReference>
<keyword evidence="4 9" id="KW-0547">Nucleotide-binding</keyword>
<dbReference type="CDD" id="cd00807">
    <property type="entry name" value="GlnRS_core"/>
    <property type="match status" value="1"/>
</dbReference>
<dbReference type="InterPro" id="IPR050132">
    <property type="entry name" value="Gln/Glu-tRNA_Ligase"/>
</dbReference>
<keyword evidence="3 9" id="KW-0436">Ligase</keyword>
<evidence type="ECO:0000256" key="6">
    <source>
        <dbReference type="ARBA" id="ARBA00022917"/>
    </source>
</evidence>
<dbReference type="Gene3D" id="3.90.800.10">
    <property type="entry name" value="Glutamyl-tRNA Synthetase, Domain 3"/>
    <property type="match status" value="1"/>
</dbReference>
<dbReference type="Gene3D" id="3.40.50.620">
    <property type="entry name" value="HUPs"/>
    <property type="match status" value="1"/>
</dbReference>
<dbReference type="InterPro" id="IPR000924">
    <property type="entry name" value="Glu/Gln-tRNA-synth"/>
</dbReference>
<feature type="domain" description="Glutamyl/glutaminyl-tRNA synthetase class Ib catalytic" evidence="11">
    <location>
        <begin position="28"/>
        <end position="336"/>
    </location>
</feature>
<feature type="binding site" evidence="9">
    <location>
        <position position="212"/>
    </location>
    <ligand>
        <name>L-glutamine</name>
        <dbReference type="ChEBI" id="CHEBI:58359"/>
    </ligand>
</feature>
<feature type="short sequence motif" description="'KMSKS' region" evidence="9">
    <location>
        <begin position="268"/>
        <end position="272"/>
    </location>
</feature>
<keyword evidence="6 9" id="KW-0648">Protein biosynthesis</keyword>
<evidence type="ECO:0000256" key="3">
    <source>
        <dbReference type="ARBA" id="ARBA00022598"/>
    </source>
</evidence>
<dbReference type="PRINTS" id="PR00987">
    <property type="entry name" value="TRNASYNTHGLU"/>
</dbReference>
<dbReference type="NCBIfam" id="NF011291">
    <property type="entry name" value="PRK14703.1"/>
    <property type="match status" value="1"/>
</dbReference>
<feature type="domain" description="Glutamyl/glutaminyl-tRNA synthetase class Ib anti-codon binding" evidence="12">
    <location>
        <begin position="340"/>
        <end position="438"/>
    </location>
</feature>
<evidence type="ECO:0000256" key="7">
    <source>
        <dbReference type="ARBA" id="ARBA00023146"/>
    </source>
</evidence>
<keyword evidence="5 9" id="KW-0067">ATP-binding</keyword>
<evidence type="ECO:0000256" key="2">
    <source>
        <dbReference type="ARBA" id="ARBA00022490"/>
    </source>
</evidence>
<dbReference type="RefSeq" id="WP_308895065.1">
    <property type="nucleotide sequence ID" value="NZ_CP133218.1"/>
</dbReference>
<dbReference type="InterPro" id="IPR049437">
    <property type="entry name" value="tRNA-synt_1c_C2"/>
</dbReference>
<dbReference type="EC" id="6.1.1.18" evidence="9"/>
<comment type="similarity">
    <text evidence="1 9 10">Belongs to the class-I aminoacyl-tRNA synthetase family.</text>
</comment>
<evidence type="ECO:0000256" key="9">
    <source>
        <dbReference type="HAMAP-Rule" id="MF_00126"/>
    </source>
</evidence>
<evidence type="ECO:0000313" key="14">
    <source>
        <dbReference type="EMBL" id="WML90572.1"/>
    </source>
</evidence>
<keyword evidence="2 9" id="KW-0963">Cytoplasm</keyword>
<dbReference type="InterPro" id="IPR004514">
    <property type="entry name" value="Gln-tRNA-synth"/>
</dbReference>
<feature type="short sequence motif" description="'HIGH' region" evidence="9">
    <location>
        <begin position="34"/>
        <end position="44"/>
    </location>
</feature>
<comment type="subcellular location">
    <subcellularLocation>
        <location evidence="9">Cytoplasm</location>
    </subcellularLocation>
</comment>
<dbReference type="Pfam" id="PF20974">
    <property type="entry name" value="tRNA-synt_1c_C2"/>
    <property type="match status" value="1"/>
</dbReference>
<evidence type="ECO:0000256" key="5">
    <source>
        <dbReference type="ARBA" id="ARBA00022840"/>
    </source>
</evidence>
<comment type="catalytic activity">
    <reaction evidence="8 9">
        <text>tRNA(Gln) + L-glutamine + ATP = L-glutaminyl-tRNA(Gln) + AMP + diphosphate</text>
        <dbReference type="Rhea" id="RHEA:20121"/>
        <dbReference type="Rhea" id="RHEA-COMP:9662"/>
        <dbReference type="Rhea" id="RHEA-COMP:9681"/>
        <dbReference type="ChEBI" id="CHEBI:30616"/>
        <dbReference type="ChEBI" id="CHEBI:33019"/>
        <dbReference type="ChEBI" id="CHEBI:58359"/>
        <dbReference type="ChEBI" id="CHEBI:78442"/>
        <dbReference type="ChEBI" id="CHEBI:78521"/>
        <dbReference type="ChEBI" id="CHEBI:456215"/>
        <dbReference type="EC" id="6.1.1.18"/>
    </reaction>
</comment>
<reference evidence="14 15" key="1">
    <citation type="submission" date="2023-08" db="EMBL/GenBank/DDBJ databases">
        <title>New molecular markers tilS and rpoB for phylogenetic and monitoring studies of the genus Thiothrix biodiversity.</title>
        <authorList>
            <person name="Ravin N.V."/>
            <person name="Smolyakov D."/>
            <person name="Markov N.D."/>
            <person name="Beletsky A.V."/>
            <person name="Mardanov A.V."/>
            <person name="Rudenko T.S."/>
            <person name="Grabovich M.Y."/>
        </authorList>
    </citation>
    <scope>NUCLEOTIDE SEQUENCE [LARGE SCALE GENOMIC DNA]</scope>
    <source>
        <strain evidence="14 15">MK1</strain>
    </source>
</reference>
<evidence type="ECO:0000256" key="1">
    <source>
        <dbReference type="ARBA" id="ARBA00005594"/>
    </source>
</evidence>
<evidence type="ECO:0000256" key="10">
    <source>
        <dbReference type="RuleBase" id="RU363037"/>
    </source>
</evidence>
<dbReference type="InterPro" id="IPR022861">
    <property type="entry name" value="Gln_tRNA_ligase_bac"/>
</dbReference>
<gene>
    <name evidence="9" type="primary">glnS</name>
    <name evidence="14" type="ORF">RCF98_16580</name>
</gene>
<evidence type="ECO:0000313" key="15">
    <source>
        <dbReference type="Proteomes" id="UP001236657"/>
    </source>
</evidence>
<dbReference type="EMBL" id="CP133218">
    <property type="protein sequence ID" value="WML90572.1"/>
    <property type="molecule type" value="Genomic_DNA"/>
</dbReference>
<name>A0ABY9MPS3_9GAMM</name>
<comment type="subunit">
    <text evidence="9">Monomer.</text>
</comment>
<feature type="binding site" evidence="9">
    <location>
        <position position="231"/>
    </location>
    <ligand>
        <name>ATP</name>
        <dbReference type="ChEBI" id="CHEBI:30616"/>
    </ligand>
</feature>
<evidence type="ECO:0000256" key="8">
    <source>
        <dbReference type="ARBA" id="ARBA00048270"/>
    </source>
</evidence>
<dbReference type="Pfam" id="PF00749">
    <property type="entry name" value="tRNA-synt_1c"/>
    <property type="match status" value="1"/>
</dbReference>
<evidence type="ECO:0000256" key="4">
    <source>
        <dbReference type="ARBA" id="ARBA00022741"/>
    </source>
</evidence>
<evidence type="ECO:0000259" key="12">
    <source>
        <dbReference type="Pfam" id="PF03950"/>
    </source>
</evidence>
<feature type="binding site" evidence="9">
    <location>
        <position position="67"/>
    </location>
    <ligand>
        <name>L-glutamine</name>
        <dbReference type="ChEBI" id="CHEBI:58359"/>
    </ligand>
</feature>
<dbReference type="InterPro" id="IPR020061">
    <property type="entry name" value="Glu_tRNA_lig_a-bdl"/>
</dbReference>
<evidence type="ECO:0000259" key="13">
    <source>
        <dbReference type="Pfam" id="PF20974"/>
    </source>
</evidence>
<organism evidence="14 15">
    <name type="scientific">Thiothrix lacustris</name>
    <dbReference type="NCBI Taxonomy" id="525917"/>
    <lineage>
        <taxon>Bacteria</taxon>
        <taxon>Pseudomonadati</taxon>
        <taxon>Pseudomonadota</taxon>
        <taxon>Gammaproteobacteria</taxon>
        <taxon>Thiotrichales</taxon>
        <taxon>Thiotrichaceae</taxon>
        <taxon>Thiothrix</taxon>
    </lineage>
</organism>
<keyword evidence="15" id="KW-1185">Reference proteome</keyword>
<sequence>MSEETSKPLNFIERTVKEDLDSGKTPAIRTRFPPEPNGYLHIGHAKSIWLNFGLAQKFGGKCNLRMDDTNPEKEDEEYVEAIKADVQWLGYQWDGEVHYASDYFEQLYDWAVHLIEAGKAFVCDLNAEEMRTYRGNLTEAGKDSPFRTRSIEENLDLFARMRAGEFADGSRTLRVKIDMASPNINLRDPVIYRIKRATHHQTGDKWCIYPSYDYAHGQGDALEGITHSVCTLEFEVHRPLYDWFINNLPVPAQPHQYEFSRLNVNYTITSKRKLKQLVDEKHVDGWNDPRMPTVSGMRRRGYTPKAINDFCEMAGVTKVEGVVDVGMLEFAIREDLNEISPRAMCVLRPLKVTLTNYPEDQVETMTAPVHPQHEEMGTREMPFCREVFIDQDDFLEEANKQFKRLVLGKRVRLRNSYVIEADEAIKDADGKIIEIRARVIEGTVGNNPEDGVKPKGVIHWVSARDNVDCEVRLYDRLFNDPAPDAGGKNFLDSINPGSLEILSGCKGEIGLAQATLEDRYQFEREGYFVLDSKYSTAEKPVFNRVIGLKDTWEKAGA</sequence>
<evidence type="ECO:0000259" key="11">
    <source>
        <dbReference type="Pfam" id="PF00749"/>
    </source>
</evidence>
<dbReference type="Gene3D" id="2.40.240.10">
    <property type="entry name" value="Ribosomal Protein L25, Chain P"/>
    <property type="match status" value="2"/>
</dbReference>
<dbReference type="SUPFAM" id="SSF50715">
    <property type="entry name" value="Ribosomal protein L25-like"/>
    <property type="match status" value="1"/>
</dbReference>
<dbReference type="SUPFAM" id="SSF52374">
    <property type="entry name" value="Nucleotidylyl transferase"/>
    <property type="match status" value="1"/>
</dbReference>
<dbReference type="PANTHER" id="PTHR43097:SF5">
    <property type="entry name" value="GLUTAMATE--TRNA LIGASE"/>
    <property type="match status" value="1"/>
</dbReference>
<comment type="caution">
    <text evidence="9">Lacks conserved residue(s) required for the propagation of feature annotation.</text>
</comment>
<dbReference type="InterPro" id="IPR011035">
    <property type="entry name" value="Ribosomal_bL25/Gln-tRNA_synth"/>
</dbReference>